<evidence type="ECO:0000313" key="2">
    <source>
        <dbReference type="Proteomes" id="UP000472276"/>
    </source>
</evidence>
<sequence>MEAKLRVIIDDQIEKLVLPSGIPPTVEELESVVKDTFEISNDFSLQYFDPEFQDYFTLHKADQIKDKYTVKVVGITPVILSLTPADDSFGSPSGQLSTDYDFSYAESVVSSADSTANTSPQDTIILKRQKTKEHCEPWPKQFLIPQFAYETEMYLERATEEYKKNGNLLPTSKVKTDILEKLAETIFTFTAHPSSAQVSYVAEALVKKYPCLKEPGSFSGYYGWQQSIKYKMANYCTKLRGFGVPELTCNAMKHKSPGDQKSAKKVKKPRKAEVNYLPPYPAGEDEDSQEEERIQLLTEVKKRDNNKVIKEKMAKTFAHRRHEIVNLSPSIEDIKARWPALFEASHLQDEFYRITLVHLEPKFMSMLDEYTPKLLALFHSKGGAMGLKLQAIIAKSPSNPSNNITRNLVIQCLMVYLGESIDQLIKEYSDADGDSVSQGLSEQRMKIYKIKAVGSEEDDIGIVLEGVRVMPALGNFPKACAMLVGLTYAVDLAYPKELKYTLEVFQKLFLELDCAKLSPKVNSLKNKLMA</sequence>
<reference evidence="1" key="2">
    <citation type="submission" date="2025-08" db="UniProtKB">
        <authorList>
            <consortium name="Ensembl"/>
        </authorList>
    </citation>
    <scope>IDENTIFICATION</scope>
</reference>
<reference evidence="1" key="3">
    <citation type="submission" date="2025-09" db="UniProtKB">
        <authorList>
            <consortium name="Ensembl"/>
        </authorList>
    </citation>
    <scope>IDENTIFICATION</scope>
</reference>
<dbReference type="Proteomes" id="UP000472276">
    <property type="component" value="Unassembled WGS sequence"/>
</dbReference>
<dbReference type="AlphaFoldDB" id="A0AAZ1XNN7"/>
<dbReference type="PANTHER" id="PTHR31025">
    <property type="entry name" value="SI:CH211-196P9.1-RELATED"/>
    <property type="match status" value="1"/>
</dbReference>
<dbReference type="PANTHER" id="PTHR31025:SF25">
    <property type="entry name" value="ZINC FINGER (C2H2)-60"/>
    <property type="match status" value="1"/>
</dbReference>
<reference evidence="2" key="1">
    <citation type="submission" date="2020-03" db="EMBL/GenBank/DDBJ databases">
        <title>Evolution of repeat sequences and sex chromosomes of tilapia species revealed by chromosome-level genomes.</title>
        <authorList>
            <person name="Xu L."/>
            <person name="Tao W."/>
            <person name="Wang D."/>
            <person name="Zhou Q."/>
        </authorList>
    </citation>
    <scope>NUCLEOTIDE SEQUENCE [LARGE SCALE GENOMIC DNA]</scope>
    <source>
        <strain evidence="2">Israel</strain>
    </source>
</reference>
<proteinExistence type="predicted"/>
<organism evidence="1 2">
    <name type="scientific">Oreochromis aureus</name>
    <name type="common">Israeli tilapia</name>
    <name type="synonym">Chromis aureus</name>
    <dbReference type="NCBI Taxonomy" id="47969"/>
    <lineage>
        <taxon>Eukaryota</taxon>
        <taxon>Metazoa</taxon>
        <taxon>Chordata</taxon>
        <taxon>Craniata</taxon>
        <taxon>Vertebrata</taxon>
        <taxon>Euteleostomi</taxon>
        <taxon>Actinopterygii</taxon>
        <taxon>Neopterygii</taxon>
        <taxon>Teleostei</taxon>
        <taxon>Neoteleostei</taxon>
        <taxon>Acanthomorphata</taxon>
        <taxon>Ovalentaria</taxon>
        <taxon>Cichlomorphae</taxon>
        <taxon>Cichliformes</taxon>
        <taxon>Cichlidae</taxon>
        <taxon>African cichlids</taxon>
        <taxon>Pseudocrenilabrinae</taxon>
        <taxon>Oreochromini</taxon>
        <taxon>Oreochromis</taxon>
    </lineage>
</organism>
<keyword evidence="2" id="KW-1185">Reference proteome</keyword>
<gene>
    <name evidence="1" type="primary">DNAI1</name>
</gene>
<accession>A0AAZ1XNN7</accession>
<evidence type="ECO:0000313" key="1">
    <source>
        <dbReference type="Ensembl" id="ENSOABP00000069876.1"/>
    </source>
</evidence>
<protein>
    <submittedName>
        <fullName evidence="1">Uncharacterized protein</fullName>
    </submittedName>
</protein>
<dbReference type="Ensembl" id="ENSOABT00000072744.1">
    <property type="protein sequence ID" value="ENSOABP00000069876.1"/>
    <property type="gene ID" value="ENSOABG00000037859.1"/>
</dbReference>
<name>A0AAZ1XNN7_OREAU</name>